<dbReference type="Gene3D" id="1.20.1280.290">
    <property type="match status" value="2"/>
</dbReference>
<protein>
    <recommendedName>
        <fullName evidence="9">Bidirectional sugar transporter SWEET</fullName>
    </recommendedName>
</protein>
<keyword evidence="5 9" id="KW-0812">Transmembrane</keyword>
<keyword evidence="3 9" id="KW-0813">Transport</keyword>
<evidence type="ECO:0000256" key="2">
    <source>
        <dbReference type="ARBA" id="ARBA00007809"/>
    </source>
</evidence>
<gene>
    <name evidence="10" type="ORF">DCAF_LOCUS6694</name>
</gene>
<reference evidence="10 11" key="1">
    <citation type="submission" date="2024-01" db="EMBL/GenBank/DDBJ databases">
        <authorList>
            <person name="Waweru B."/>
        </authorList>
    </citation>
    <scope>NUCLEOTIDE SEQUENCE [LARGE SCALE GENOMIC DNA]</scope>
</reference>
<accession>A0AAV1R4L3</accession>
<dbReference type="GO" id="GO:0005886">
    <property type="term" value="C:plasma membrane"/>
    <property type="evidence" value="ECO:0007669"/>
    <property type="project" value="UniProtKB-SubCell"/>
</dbReference>
<comment type="function">
    <text evidence="9">Mediates both low-affinity uptake and efflux of sugar across the membrane.</text>
</comment>
<dbReference type="InterPro" id="IPR047664">
    <property type="entry name" value="SWEET"/>
</dbReference>
<feature type="transmembrane region" description="Helical" evidence="9">
    <location>
        <begin position="192"/>
        <end position="213"/>
    </location>
</feature>
<dbReference type="Pfam" id="PF03083">
    <property type="entry name" value="MtN3_slv"/>
    <property type="match status" value="2"/>
</dbReference>
<sequence length="239" mass="26925">MTDTGTVRTIIGIIGNVISFLLFLSPIPTFVRIFKEKAVKDFKSDPYVATLLNCAMWIFYGLPFITEHNTLVVTINGIGFGIECVYVAIFFVYSPGKKRTRILLELLVEVIFMAIVILITVLAFHAMKTRALFVGILCIIFNICMYSSPLTVMRMVIKTKSVKYMPFYLSLANFTNGLIWMVYGLLRFDINIVLPNGLGALSGMIQLILYGIYYKSTKWDDDDDDDVSGNRSEVELSSA</sequence>
<dbReference type="FunFam" id="1.20.1280.290:FF:000002">
    <property type="entry name" value="Bidirectional sugar transporter SWEET"/>
    <property type="match status" value="1"/>
</dbReference>
<dbReference type="InterPro" id="IPR004316">
    <property type="entry name" value="SWEET_rpt"/>
</dbReference>
<evidence type="ECO:0000256" key="5">
    <source>
        <dbReference type="ARBA" id="ARBA00022692"/>
    </source>
</evidence>
<keyword evidence="7 9" id="KW-1133">Transmembrane helix</keyword>
<evidence type="ECO:0000256" key="6">
    <source>
        <dbReference type="ARBA" id="ARBA00022737"/>
    </source>
</evidence>
<keyword evidence="6" id="KW-0677">Repeat</keyword>
<dbReference type="GO" id="GO:0051260">
    <property type="term" value="P:protein homooligomerization"/>
    <property type="evidence" value="ECO:0007669"/>
    <property type="project" value="UniProtKB-ARBA"/>
</dbReference>
<feature type="transmembrane region" description="Helical" evidence="9">
    <location>
        <begin position="46"/>
        <end position="65"/>
    </location>
</feature>
<keyword evidence="11" id="KW-1185">Reference proteome</keyword>
<feature type="transmembrane region" description="Helical" evidence="9">
    <location>
        <begin position="6"/>
        <end position="25"/>
    </location>
</feature>
<feature type="transmembrane region" description="Helical" evidence="9">
    <location>
        <begin position="71"/>
        <end position="94"/>
    </location>
</feature>
<organism evidence="10 11">
    <name type="scientific">Dovyalis caffra</name>
    <dbReference type="NCBI Taxonomy" id="77055"/>
    <lineage>
        <taxon>Eukaryota</taxon>
        <taxon>Viridiplantae</taxon>
        <taxon>Streptophyta</taxon>
        <taxon>Embryophyta</taxon>
        <taxon>Tracheophyta</taxon>
        <taxon>Spermatophyta</taxon>
        <taxon>Magnoliopsida</taxon>
        <taxon>eudicotyledons</taxon>
        <taxon>Gunneridae</taxon>
        <taxon>Pentapetalae</taxon>
        <taxon>rosids</taxon>
        <taxon>fabids</taxon>
        <taxon>Malpighiales</taxon>
        <taxon>Salicaceae</taxon>
        <taxon>Flacourtieae</taxon>
        <taxon>Dovyalis</taxon>
    </lineage>
</organism>
<name>A0AAV1R4L3_9ROSI</name>
<proteinExistence type="inferred from homology"/>
<evidence type="ECO:0000256" key="8">
    <source>
        <dbReference type="ARBA" id="ARBA00023136"/>
    </source>
</evidence>
<evidence type="ECO:0000256" key="1">
    <source>
        <dbReference type="ARBA" id="ARBA00004127"/>
    </source>
</evidence>
<keyword evidence="4 9" id="KW-0762">Sugar transport</keyword>
<comment type="subcellular location">
    <subcellularLocation>
        <location evidence="9">Cell membrane</location>
        <topology evidence="9">Multi-pass membrane protein</topology>
    </subcellularLocation>
    <subcellularLocation>
        <location evidence="1">Endomembrane system</location>
        <topology evidence="1">Multi-pass membrane protein</topology>
    </subcellularLocation>
</comment>
<dbReference type="GO" id="GO:0012505">
    <property type="term" value="C:endomembrane system"/>
    <property type="evidence" value="ECO:0007669"/>
    <property type="project" value="UniProtKB-SubCell"/>
</dbReference>
<evidence type="ECO:0000256" key="3">
    <source>
        <dbReference type="ARBA" id="ARBA00022448"/>
    </source>
</evidence>
<feature type="transmembrane region" description="Helical" evidence="9">
    <location>
        <begin position="132"/>
        <end position="153"/>
    </location>
</feature>
<evidence type="ECO:0000313" key="10">
    <source>
        <dbReference type="EMBL" id="CAK7328947.1"/>
    </source>
</evidence>
<evidence type="ECO:0000256" key="7">
    <source>
        <dbReference type="ARBA" id="ARBA00022989"/>
    </source>
</evidence>
<dbReference type="Proteomes" id="UP001314170">
    <property type="component" value="Unassembled WGS sequence"/>
</dbReference>
<dbReference type="FunFam" id="1.20.1280.290:FF:000001">
    <property type="entry name" value="Bidirectional sugar transporter SWEET"/>
    <property type="match status" value="1"/>
</dbReference>
<comment type="similarity">
    <text evidence="2 9">Belongs to the SWEET sugar transporter family.</text>
</comment>
<evidence type="ECO:0000256" key="9">
    <source>
        <dbReference type="RuleBase" id="RU910715"/>
    </source>
</evidence>
<feature type="transmembrane region" description="Helical" evidence="9">
    <location>
        <begin position="165"/>
        <end position="186"/>
    </location>
</feature>
<dbReference type="EMBL" id="CAWUPB010000905">
    <property type="protein sequence ID" value="CAK7328947.1"/>
    <property type="molecule type" value="Genomic_DNA"/>
</dbReference>
<evidence type="ECO:0000256" key="4">
    <source>
        <dbReference type="ARBA" id="ARBA00022597"/>
    </source>
</evidence>
<dbReference type="GO" id="GO:0051119">
    <property type="term" value="F:sugar transmembrane transporter activity"/>
    <property type="evidence" value="ECO:0007669"/>
    <property type="project" value="InterPro"/>
</dbReference>
<comment type="caution">
    <text evidence="10">The sequence shown here is derived from an EMBL/GenBank/DDBJ whole genome shotgun (WGS) entry which is preliminary data.</text>
</comment>
<dbReference type="AlphaFoldDB" id="A0AAV1R4L3"/>
<evidence type="ECO:0000313" key="11">
    <source>
        <dbReference type="Proteomes" id="UP001314170"/>
    </source>
</evidence>
<dbReference type="PANTHER" id="PTHR10791:SF159">
    <property type="entry name" value="BIDIRECTIONAL SUGAR TRANSPORTER SWEET5"/>
    <property type="match status" value="1"/>
</dbReference>
<feature type="transmembrane region" description="Helical" evidence="9">
    <location>
        <begin position="106"/>
        <end position="126"/>
    </location>
</feature>
<keyword evidence="8 9" id="KW-0472">Membrane</keyword>
<dbReference type="PANTHER" id="PTHR10791">
    <property type="entry name" value="RAG1-ACTIVATING PROTEIN 1"/>
    <property type="match status" value="1"/>
</dbReference>